<dbReference type="Pfam" id="PF04263">
    <property type="entry name" value="TPK_catalytic"/>
    <property type="match status" value="1"/>
</dbReference>
<proteinExistence type="inferred from homology"/>
<evidence type="ECO:0000256" key="6">
    <source>
        <dbReference type="ARBA" id="ARBA00022840"/>
    </source>
</evidence>
<dbReference type="SUPFAM" id="SSF63862">
    <property type="entry name" value="Thiamin pyrophosphokinase, substrate-binding domain"/>
    <property type="match status" value="1"/>
</dbReference>
<dbReference type="PIRSF" id="PIRSF031057">
    <property type="entry name" value="Thiamin_pyrophosphokinase"/>
    <property type="match status" value="1"/>
</dbReference>
<evidence type="ECO:0000256" key="4">
    <source>
        <dbReference type="ARBA" id="ARBA00022741"/>
    </source>
</evidence>
<comment type="caution">
    <text evidence="9">The sequence shown here is derived from an EMBL/GenBank/DDBJ whole genome shotgun (WGS) entry which is preliminary data.</text>
</comment>
<evidence type="ECO:0000256" key="2">
    <source>
        <dbReference type="ARBA" id="ARBA00006785"/>
    </source>
</evidence>
<sequence length="251" mass="28364">MNGVSHHWNIDFLRCHASPNTVPRRVLIILNQPFSFSLLQRLWHSTCYHCCADGGANRLLDTLRQQEACLADYLPDLIKGDLDSLRLDVQEYYTSKGVQVLKDEDQNSTDLMKCVDVIIEKEESEGRGQYEIVILGGLAGRLDQTMHTLSYLHKLRKVRDRVYAVTDDNVGWVLDSGEHHIEIDHSVLGVTCGLLPVGIDSTVLSTCGLRWDLTESTSSFDGLISTSNHLVPGKDVYIRTSKPIWWTVELR</sequence>
<dbReference type="InterPro" id="IPR007371">
    <property type="entry name" value="TPK_catalytic"/>
</dbReference>
<evidence type="ECO:0000256" key="3">
    <source>
        <dbReference type="ARBA" id="ARBA00022679"/>
    </source>
</evidence>
<comment type="pathway">
    <text evidence="1 7">Cofactor biosynthesis; thiamine diphosphate biosynthesis; thiamine diphosphate from thiamine: step 1/1.</text>
</comment>
<dbReference type="InterPro" id="IPR007373">
    <property type="entry name" value="Thiamin_PyroPKinase_B1-bd"/>
</dbReference>
<reference evidence="9" key="1">
    <citation type="submission" date="2020-11" db="EMBL/GenBank/DDBJ databases">
        <authorList>
            <consortium name="DOE Joint Genome Institute"/>
            <person name="Ahrendt S."/>
            <person name="Riley R."/>
            <person name="Andreopoulos W."/>
            <person name="Labutti K."/>
            <person name="Pangilinan J."/>
            <person name="Ruiz-Duenas F.J."/>
            <person name="Barrasa J.M."/>
            <person name="Sanchez-Garcia M."/>
            <person name="Camarero S."/>
            <person name="Miyauchi S."/>
            <person name="Serrano A."/>
            <person name="Linde D."/>
            <person name="Babiker R."/>
            <person name="Drula E."/>
            <person name="Ayuso-Fernandez I."/>
            <person name="Pacheco R."/>
            <person name="Padilla G."/>
            <person name="Ferreira P."/>
            <person name="Barriuso J."/>
            <person name="Kellner H."/>
            <person name="Castanera R."/>
            <person name="Alfaro M."/>
            <person name="Ramirez L."/>
            <person name="Pisabarro A.G."/>
            <person name="Kuo A."/>
            <person name="Tritt A."/>
            <person name="Lipzen A."/>
            <person name="He G."/>
            <person name="Yan M."/>
            <person name="Ng V."/>
            <person name="Cullen D."/>
            <person name="Martin F."/>
            <person name="Rosso M.-N."/>
            <person name="Henrissat B."/>
            <person name="Hibbett D."/>
            <person name="Martinez A.T."/>
            <person name="Grigoriev I.V."/>
        </authorList>
    </citation>
    <scope>NUCLEOTIDE SEQUENCE</scope>
    <source>
        <strain evidence="9">AH 40177</strain>
    </source>
</reference>
<organism evidence="9 10">
    <name type="scientific">Rhodocollybia butyracea</name>
    <dbReference type="NCBI Taxonomy" id="206335"/>
    <lineage>
        <taxon>Eukaryota</taxon>
        <taxon>Fungi</taxon>
        <taxon>Dikarya</taxon>
        <taxon>Basidiomycota</taxon>
        <taxon>Agaricomycotina</taxon>
        <taxon>Agaricomycetes</taxon>
        <taxon>Agaricomycetidae</taxon>
        <taxon>Agaricales</taxon>
        <taxon>Marasmiineae</taxon>
        <taxon>Omphalotaceae</taxon>
        <taxon>Rhodocollybia</taxon>
    </lineage>
</organism>
<keyword evidence="10" id="KW-1185">Reference proteome</keyword>
<gene>
    <name evidence="9" type="ORF">BDP27DRAFT_1211982</name>
</gene>
<dbReference type="AlphaFoldDB" id="A0A9P5UEW8"/>
<dbReference type="InterPro" id="IPR036371">
    <property type="entry name" value="TPK_B1-bd_sf"/>
</dbReference>
<dbReference type="PANTHER" id="PTHR13622">
    <property type="entry name" value="THIAMIN PYROPHOSPHOKINASE"/>
    <property type="match status" value="1"/>
</dbReference>
<keyword evidence="5 7" id="KW-0418">Kinase</keyword>
<evidence type="ECO:0000256" key="7">
    <source>
        <dbReference type="PIRNR" id="PIRNR031057"/>
    </source>
</evidence>
<name>A0A9P5UEW8_9AGAR</name>
<dbReference type="InterPro" id="IPR006282">
    <property type="entry name" value="Thi_PPkinase"/>
</dbReference>
<evidence type="ECO:0000256" key="5">
    <source>
        <dbReference type="ARBA" id="ARBA00022777"/>
    </source>
</evidence>
<dbReference type="EMBL" id="JADNRY010000008">
    <property type="protein sequence ID" value="KAF9075738.1"/>
    <property type="molecule type" value="Genomic_DNA"/>
</dbReference>
<dbReference type="Gene3D" id="3.40.50.10240">
    <property type="entry name" value="Thiamin pyrophosphokinase, catalytic domain"/>
    <property type="match status" value="1"/>
</dbReference>
<dbReference type="GO" id="GO:0006772">
    <property type="term" value="P:thiamine metabolic process"/>
    <property type="evidence" value="ECO:0007669"/>
    <property type="project" value="InterPro"/>
</dbReference>
<evidence type="ECO:0000256" key="1">
    <source>
        <dbReference type="ARBA" id="ARBA00005078"/>
    </source>
</evidence>
<protein>
    <recommendedName>
        <fullName evidence="7">Thiamine pyrophosphokinase</fullName>
        <ecNumber evidence="7">2.7.6.2</ecNumber>
    </recommendedName>
</protein>
<accession>A0A9P5UEW8</accession>
<keyword evidence="3 7" id="KW-0808">Transferase</keyword>
<dbReference type="EC" id="2.7.6.2" evidence="7"/>
<dbReference type="Proteomes" id="UP000772434">
    <property type="component" value="Unassembled WGS sequence"/>
</dbReference>
<dbReference type="GO" id="GO:0016301">
    <property type="term" value="F:kinase activity"/>
    <property type="evidence" value="ECO:0007669"/>
    <property type="project" value="UniProtKB-UniRule"/>
</dbReference>
<dbReference type="PANTHER" id="PTHR13622:SF8">
    <property type="entry name" value="THIAMIN PYROPHOSPHOKINASE 1"/>
    <property type="match status" value="1"/>
</dbReference>
<dbReference type="SMART" id="SM00983">
    <property type="entry name" value="TPK_B1_binding"/>
    <property type="match status" value="1"/>
</dbReference>
<comment type="similarity">
    <text evidence="2 7">Belongs to the thiamine pyrophosphokinase family.</text>
</comment>
<dbReference type="GO" id="GO:0009229">
    <property type="term" value="P:thiamine diphosphate biosynthetic process"/>
    <property type="evidence" value="ECO:0007669"/>
    <property type="project" value="UniProtKB-UniRule"/>
</dbReference>
<dbReference type="GO" id="GO:0004788">
    <property type="term" value="F:thiamine diphosphokinase activity"/>
    <property type="evidence" value="ECO:0007669"/>
    <property type="project" value="UniProtKB-UniRule"/>
</dbReference>
<dbReference type="CDD" id="cd07995">
    <property type="entry name" value="TPK"/>
    <property type="match status" value="1"/>
</dbReference>
<dbReference type="InterPro" id="IPR036759">
    <property type="entry name" value="TPK_catalytic_sf"/>
</dbReference>
<comment type="catalytic activity">
    <reaction evidence="7">
        <text>thiamine + ATP = thiamine diphosphate + AMP + H(+)</text>
        <dbReference type="Rhea" id="RHEA:11576"/>
        <dbReference type="ChEBI" id="CHEBI:15378"/>
        <dbReference type="ChEBI" id="CHEBI:18385"/>
        <dbReference type="ChEBI" id="CHEBI:30616"/>
        <dbReference type="ChEBI" id="CHEBI:58937"/>
        <dbReference type="ChEBI" id="CHEBI:456215"/>
    </reaction>
</comment>
<feature type="domain" description="Thiamin pyrophosphokinase thiamin-binding" evidence="8">
    <location>
        <begin position="177"/>
        <end position="244"/>
    </location>
</feature>
<dbReference type="Gene3D" id="2.60.120.320">
    <property type="entry name" value="Thiamin pyrophosphokinase, thiamin-binding domain"/>
    <property type="match status" value="1"/>
</dbReference>
<evidence type="ECO:0000313" key="10">
    <source>
        <dbReference type="Proteomes" id="UP000772434"/>
    </source>
</evidence>
<dbReference type="InterPro" id="IPR016966">
    <property type="entry name" value="Thiamin_pyrophosphokinase_euk"/>
</dbReference>
<dbReference type="NCBIfam" id="TIGR01378">
    <property type="entry name" value="thi_PPkinase"/>
    <property type="match status" value="1"/>
</dbReference>
<evidence type="ECO:0000313" key="9">
    <source>
        <dbReference type="EMBL" id="KAF9075738.1"/>
    </source>
</evidence>
<keyword evidence="6 7" id="KW-0067">ATP-binding</keyword>
<keyword evidence="4 7" id="KW-0547">Nucleotide-binding</keyword>
<dbReference type="GO" id="GO:0030975">
    <property type="term" value="F:thiamine binding"/>
    <property type="evidence" value="ECO:0007669"/>
    <property type="project" value="UniProtKB-UniRule"/>
</dbReference>
<dbReference type="OrthoDB" id="25149at2759"/>
<dbReference type="SUPFAM" id="SSF63999">
    <property type="entry name" value="Thiamin pyrophosphokinase, catalytic domain"/>
    <property type="match status" value="1"/>
</dbReference>
<dbReference type="Pfam" id="PF04265">
    <property type="entry name" value="TPK_B1_binding"/>
    <property type="match status" value="1"/>
</dbReference>
<dbReference type="FunFam" id="2.60.120.320:FF:000001">
    <property type="entry name" value="Thiamine pyrophosphokinase"/>
    <property type="match status" value="1"/>
</dbReference>
<dbReference type="GO" id="GO:0005524">
    <property type="term" value="F:ATP binding"/>
    <property type="evidence" value="ECO:0007669"/>
    <property type="project" value="UniProtKB-UniRule"/>
</dbReference>
<evidence type="ECO:0000259" key="8">
    <source>
        <dbReference type="SMART" id="SM00983"/>
    </source>
</evidence>